<evidence type="ECO:0000256" key="1">
    <source>
        <dbReference type="SAM" id="MobiDB-lite"/>
    </source>
</evidence>
<organism evidence="2">
    <name type="scientific">Fagus sylvatica</name>
    <name type="common">Beechnut</name>
    <dbReference type="NCBI Taxonomy" id="28930"/>
    <lineage>
        <taxon>Eukaryota</taxon>
        <taxon>Viridiplantae</taxon>
        <taxon>Streptophyta</taxon>
        <taxon>Embryophyta</taxon>
        <taxon>Tracheophyta</taxon>
        <taxon>Spermatophyta</taxon>
        <taxon>Magnoliopsida</taxon>
        <taxon>eudicotyledons</taxon>
        <taxon>Gunneridae</taxon>
        <taxon>Pentapetalae</taxon>
        <taxon>rosids</taxon>
        <taxon>fabids</taxon>
        <taxon>Fagales</taxon>
        <taxon>Fagaceae</taxon>
        <taxon>Fagus</taxon>
    </lineage>
</organism>
<feature type="region of interest" description="Disordered" evidence="1">
    <location>
        <begin position="1"/>
        <end position="50"/>
    </location>
</feature>
<feature type="compositionally biased region" description="Basic and acidic residues" evidence="1">
    <location>
        <begin position="22"/>
        <end position="40"/>
    </location>
</feature>
<proteinExistence type="predicted"/>
<sequence length="111" mass="12589">MSDSIRPKRTRPRPNRAYGIKAESEQAHINAEEEKTDAEQVPRNQGKSPSKLISMLRRKRPRLRWPLTSHACAEHAEKGKVSECSSFTCCKSQFVSTACVSRIFEVSDQTI</sequence>
<name>A0A2N9F5G7_FAGSY</name>
<dbReference type="AlphaFoldDB" id="A0A2N9F5G7"/>
<protein>
    <submittedName>
        <fullName evidence="2">Uncharacterized protein</fullName>
    </submittedName>
</protein>
<reference evidence="2" key="1">
    <citation type="submission" date="2018-02" db="EMBL/GenBank/DDBJ databases">
        <authorList>
            <person name="Cohen D.B."/>
            <person name="Kent A.D."/>
        </authorList>
    </citation>
    <scope>NUCLEOTIDE SEQUENCE</scope>
</reference>
<evidence type="ECO:0000313" key="2">
    <source>
        <dbReference type="EMBL" id="SPC82325.1"/>
    </source>
</evidence>
<gene>
    <name evidence="2" type="ORF">FSB_LOCUS10207</name>
</gene>
<dbReference type="EMBL" id="OIVN01000570">
    <property type="protein sequence ID" value="SPC82325.1"/>
    <property type="molecule type" value="Genomic_DNA"/>
</dbReference>
<accession>A0A2N9F5G7</accession>